<protein>
    <submittedName>
        <fullName evidence="2">Uncharacterized protein</fullName>
    </submittedName>
</protein>
<dbReference type="AlphaFoldDB" id="A0A5C5G635"/>
<evidence type="ECO:0000256" key="1">
    <source>
        <dbReference type="SAM" id="MobiDB-lite"/>
    </source>
</evidence>
<dbReference type="OrthoDB" id="2884925at2759"/>
<evidence type="ECO:0000313" key="3">
    <source>
        <dbReference type="Proteomes" id="UP000311382"/>
    </source>
</evidence>
<organism evidence="2 3">
    <name type="scientific">Rhodotorula diobovata</name>
    <dbReference type="NCBI Taxonomy" id="5288"/>
    <lineage>
        <taxon>Eukaryota</taxon>
        <taxon>Fungi</taxon>
        <taxon>Dikarya</taxon>
        <taxon>Basidiomycota</taxon>
        <taxon>Pucciniomycotina</taxon>
        <taxon>Microbotryomycetes</taxon>
        <taxon>Sporidiobolales</taxon>
        <taxon>Sporidiobolaceae</taxon>
        <taxon>Rhodotorula</taxon>
    </lineage>
</organism>
<accession>A0A5C5G635</accession>
<dbReference type="Proteomes" id="UP000311382">
    <property type="component" value="Unassembled WGS sequence"/>
</dbReference>
<feature type="region of interest" description="Disordered" evidence="1">
    <location>
        <begin position="1"/>
        <end position="38"/>
    </location>
</feature>
<reference evidence="2 3" key="1">
    <citation type="submission" date="2019-03" db="EMBL/GenBank/DDBJ databases">
        <title>Rhodosporidium diobovatum UCD-FST 08-225 genome sequencing, assembly, and annotation.</title>
        <authorList>
            <person name="Fakankun I.U."/>
            <person name="Fristensky B."/>
            <person name="Levin D.B."/>
        </authorList>
    </citation>
    <scope>NUCLEOTIDE SEQUENCE [LARGE SCALE GENOMIC DNA]</scope>
    <source>
        <strain evidence="2 3">UCD-FST 08-225</strain>
    </source>
</reference>
<dbReference type="STRING" id="5288.A0A5C5G635"/>
<proteinExistence type="predicted"/>
<dbReference type="EMBL" id="SOZI01000002">
    <property type="protein sequence ID" value="TNY24518.1"/>
    <property type="molecule type" value="Genomic_DNA"/>
</dbReference>
<name>A0A5C5G635_9BASI</name>
<keyword evidence="3" id="KW-1185">Reference proteome</keyword>
<evidence type="ECO:0000313" key="2">
    <source>
        <dbReference type="EMBL" id="TNY24518.1"/>
    </source>
</evidence>
<sequence length="425" mass="46703">MGEAGEWQEPRATAHGDSTLAPSLSPRGGDTHSAVMDGSSDSVQCPVAVLPAEILLHIFPPCSGRPRLELPFEFRTLVRVHLPVLSPPAQPRSHSVARVVRMEVPRARSYATDWSPDEFAYLCDAFDLMDLVQLRSARISWHGGGVESDEQRQLQSFLSLLVSSAASLASLTIHTPSQLRILFSLPRLGHTFARVEDLEVRAAKSSTPATDVYLVPSFLPRFAGEQDWAPLARLRRLVLVGPVWRLRFADGAVASPVLGCEDVPALEYAHLGATTPPAHWDLFSHGSDTLRHLVLEDFRTSHQHLPDPDVATRETAPFLESLDLRDTRPAVQGSPLALPHRLSEGLRTLRLPAGAWVTPGEVVELLDRGGAPGLQALEWAWGAASEGERVQANGETEWTPLQRWKLRDRGVRLGLEGKEESRAAW</sequence>
<comment type="caution">
    <text evidence="2">The sequence shown here is derived from an EMBL/GenBank/DDBJ whole genome shotgun (WGS) entry which is preliminary data.</text>
</comment>
<gene>
    <name evidence="2" type="ORF">DMC30DRAFT_443375</name>
</gene>